<evidence type="ECO:0000256" key="1">
    <source>
        <dbReference type="SAM" id="MobiDB-lite"/>
    </source>
</evidence>
<gene>
    <name evidence="2" type="ORF">CLUP02_12812</name>
</gene>
<name>A0A9Q8WKU4_9PEZI</name>
<sequence>MEVFDTQPTKPEAVSLDATNYQPTTKSPERYANCGCRPSDGVVRRYICEHPLPIILATLDIEFRGRGRHL</sequence>
<dbReference type="KEGG" id="clup:CLUP02_12812"/>
<dbReference type="RefSeq" id="XP_049148918.1">
    <property type="nucleotide sequence ID" value="XM_049291772.1"/>
</dbReference>
<reference evidence="2" key="1">
    <citation type="journal article" date="2021" name="Mol. Plant Microbe Interact.">
        <title>Complete Genome Sequence of the Plant-Pathogenic Fungus Colletotrichum lupini.</title>
        <authorList>
            <person name="Baroncelli R."/>
            <person name="Pensec F."/>
            <person name="Da Lio D."/>
            <person name="Boufleur T."/>
            <person name="Vicente I."/>
            <person name="Sarrocco S."/>
            <person name="Picot A."/>
            <person name="Baraldi E."/>
            <person name="Sukno S."/>
            <person name="Thon M."/>
            <person name="Le Floch G."/>
        </authorList>
    </citation>
    <scope>NUCLEOTIDE SEQUENCE</scope>
    <source>
        <strain evidence="2">IMI 504893</strain>
    </source>
</reference>
<protein>
    <submittedName>
        <fullName evidence="2">Uncharacterized protein</fullName>
    </submittedName>
</protein>
<keyword evidence="3" id="KW-1185">Reference proteome</keyword>
<feature type="region of interest" description="Disordered" evidence="1">
    <location>
        <begin position="1"/>
        <end position="27"/>
    </location>
</feature>
<organism evidence="2 3">
    <name type="scientific">Colletotrichum lupini</name>
    <dbReference type="NCBI Taxonomy" id="145971"/>
    <lineage>
        <taxon>Eukaryota</taxon>
        <taxon>Fungi</taxon>
        <taxon>Dikarya</taxon>
        <taxon>Ascomycota</taxon>
        <taxon>Pezizomycotina</taxon>
        <taxon>Sordariomycetes</taxon>
        <taxon>Hypocreomycetidae</taxon>
        <taxon>Glomerellales</taxon>
        <taxon>Glomerellaceae</taxon>
        <taxon>Colletotrichum</taxon>
        <taxon>Colletotrichum acutatum species complex</taxon>
    </lineage>
</organism>
<dbReference type="Proteomes" id="UP000830671">
    <property type="component" value="Chromosome 6"/>
</dbReference>
<evidence type="ECO:0000313" key="3">
    <source>
        <dbReference type="Proteomes" id="UP000830671"/>
    </source>
</evidence>
<proteinExistence type="predicted"/>
<feature type="compositionally biased region" description="Polar residues" evidence="1">
    <location>
        <begin position="17"/>
        <end position="26"/>
    </location>
</feature>
<accession>A0A9Q8WKU4</accession>
<dbReference type="GeneID" id="73346782"/>
<dbReference type="EMBL" id="CP019478">
    <property type="protein sequence ID" value="UQC87308.1"/>
    <property type="molecule type" value="Genomic_DNA"/>
</dbReference>
<dbReference type="AlphaFoldDB" id="A0A9Q8WKU4"/>
<evidence type="ECO:0000313" key="2">
    <source>
        <dbReference type="EMBL" id="UQC87308.1"/>
    </source>
</evidence>